<dbReference type="SMART" id="SM00606">
    <property type="entry name" value="CBD_IV"/>
    <property type="match status" value="1"/>
</dbReference>
<dbReference type="InterPro" id="IPR002509">
    <property type="entry name" value="NODB_dom"/>
</dbReference>
<feature type="active site" description="Nucleophile" evidence="10">
    <location>
        <position position="122"/>
    </location>
</feature>
<dbReference type="SUPFAM" id="SSF49785">
    <property type="entry name" value="Galactose-binding domain-like"/>
    <property type="match status" value="1"/>
</dbReference>
<reference evidence="17" key="1">
    <citation type="submission" date="2015-09" db="EMBL/GenBank/DDBJ databases">
        <authorList>
            <person name="Wibberg D."/>
        </authorList>
    </citation>
    <scope>NUCLEOTIDE SEQUENCE [LARGE SCALE GENOMIC DNA]</scope>
    <source>
        <strain evidence="17">SD1D</strain>
    </source>
</reference>
<dbReference type="OrthoDB" id="9806342at2"/>
<dbReference type="CDD" id="cd14256">
    <property type="entry name" value="Dockerin_I"/>
    <property type="match status" value="1"/>
</dbReference>
<dbReference type="InterPro" id="IPR001137">
    <property type="entry name" value="Glyco_hydro_11"/>
</dbReference>
<comment type="similarity">
    <text evidence="10">Belongs to the glycosyl hydrolase 11 (cellulase G) family.</text>
</comment>
<evidence type="ECO:0000256" key="1">
    <source>
        <dbReference type="ARBA" id="ARBA00000681"/>
    </source>
</evidence>
<dbReference type="Pfam" id="PF00457">
    <property type="entry name" value="Glyco_hydro_11"/>
    <property type="match status" value="1"/>
</dbReference>
<dbReference type="InterPro" id="IPR018247">
    <property type="entry name" value="EF_Hand_1_Ca_BS"/>
</dbReference>
<dbReference type="InterPro" id="IPR013319">
    <property type="entry name" value="GH11/12"/>
</dbReference>
<feature type="domain" description="CBM6" evidence="12">
    <location>
        <begin position="249"/>
        <end position="370"/>
    </location>
</feature>
<dbReference type="EC" id="3.2.1.8" evidence="3 10"/>
<dbReference type="PRINTS" id="PR00911">
    <property type="entry name" value="GLHYDRLASE11"/>
</dbReference>
<evidence type="ECO:0000259" key="15">
    <source>
        <dbReference type="PROSITE" id="PS51766"/>
    </source>
</evidence>
<dbReference type="GO" id="GO:0016810">
    <property type="term" value="F:hydrolase activity, acting on carbon-nitrogen (but not peptide) bonds"/>
    <property type="evidence" value="ECO:0007669"/>
    <property type="project" value="InterPro"/>
</dbReference>
<dbReference type="Pfam" id="PF03422">
    <property type="entry name" value="CBM_6"/>
    <property type="match status" value="1"/>
</dbReference>
<dbReference type="Gene3D" id="3.20.20.370">
    <property type="entry name" value="Glycoside hydrolase/deacetylase"/>
    <property type="match status" value="1"/>
</dbReference>
<organism evidence="16 17">
    <name type="scientific">Herbinix luporum</name>
    <dbReference type="NCBI Taxonomy" id="1679721"/>
    <lineage>
        <taxon>Bacteria</taxon>
        <taxon>Bacillati</taxon>
        <taxon>Bacillota</taxon>
        <taxon>Clostridia</taxon>
        <taxon>Lachnospirales</taxon>
        <taxon>Lachnospiraceae</taxon>
        <taxon>Herbinix</taxon>
    </lineage>
</organism>
<keyword evidence="8 10" id="KW-0326">Glycosidase</keyword>
<dbReference type="AlphaFoldDB" id="A0A0K8J798"/>
<feature type="domain" description="Dockerin" evidence="15">
    <location>
        <begin position="374"/>
        <end position="438"/>
    </location>
</feature>
<dbReference type="InterPro" id="IPR033119">
    <property type="entry name" value="GH11_AS_2"/>
</dbReference>
<dbReference type="InterPro" id="IPR002105">
    <property type="entry name" value="Dockerin_1_rpt"/>
</dbReference>
<evidence type="ECO:0000256" key="3">
    <source>
        <dbReference type="ARBA" id="ARBA00012590"/>
    </source>
</evidence>
<keyword evidence="5 11" id="KW-0732">Signal</keyword>
<dbReference type="GO" id="GO:0030246">
    <property type="term" value="F:carbohydrate binding"/>
    <property type="evidence" value="ECO:0007669"/>
    <property type="project" value="InterPro"/>
</dbReference>
<dbReference type="Gene3D" id="2.60.120.180">
    <property type="match status" value="1"/>
</dbReference>
<evidence type="ECO:0000259" key="12">
    <source>
        <dbReference type="PROSITE" id="PS51175"/>
    </source>
</evidence>
<dbReference type="KEGG" id="hsd:SD1D_1784"/>
<sequence>MKQKKRILLSLLLCLSILSTIFVTDAHAAITLTSNQTGTYEGYDYELWKDSGNTTMTLTGGGTFTCEWNNINNALFRTGKKYNETQTHQQIGNISVKYGCDYQPNGNSYLCVYGWTVDPLVEYYIVDSWGNWRPPGATSKGRITVDGGTYDIYETTRVNQPSIKGTATFQQYWSVRTSKRTSGTISVSEHFNAWESRGMKMGKMYEVAFTIEGYQSSGKANVHTMSLVVGGDSGGGDDEVDYGVRSAFETIEAEEFNSTTSSTLETIGIANGEGGIGYIESGDTITYKDIDFGSGGATSFSALVASEQNTSIQIRLGSETGTLLGTLSDAYTGGWDTYETKSTNISKVTGKQDIVLVFSGPVNVNSFIFSAKSSSVTKGDVNVDGNVDAIDYSLLKSYLLKRDTSLDEEAADINSDGYIDALDFSLLKKMILENDNPNTTPTPTPTQVPSYNKVVALTFDDGPDTTLTPLVLDKLEKYGVVATFMVIGQKLNDSTSSVIKRMVNMGCEIGNHSWTYSTMTGMSEAEIRKSVNDTNAAIERYSGTKAKFFRAPNLATNNTMLNAIDLTFVGGVTCDDWIQSTTAQQRADAIIRGARDGAILLMHDVQPLPHPTPEALDIIIPTLLNQGYKFVTLSELFEIKGVTLNPNDNNIYTYLQ</sequence>
<dbReference type="CDD" id="cd10954">
    <property type="entry name" value="CE4_CtAXE_like"/>
    <property type="match status" value="1"/>
</dbReference>
<keyword evidence="17" id="KW-1185">Reference proteome</keyword>
<keyword evidence="9 10" id="KW-0624">Polysaccharide degradation</keyword>
<dbReference type="InterPro" id="IPR011330">
    <property type="entry name" value="Glyco_hydro/deAcase_b/a-brl"/>
</dbReference>
<feature type="signal peptide" evidence="11">
    <location>
        <begin position="1"/>
        <end position="28"/>
    </location>
</feature>
<evidence type="ECO:0000313" key="16">
    <source>
        <dbReference type="EMBL" id="CUH93329.1"/>
    </source>
</evidence>
<evidence type="ECO:0000256" key="10">
    <source>
        <dbReference type="PROSITE-ProRule" id="PRU01097"/>
    </source>
</evidence>
<dbReference type="UniPathway" id="UPA00114"/>
<evidence type="ECO:0000256" key="4">
    <source>
        <dbReference type="ARBA" id="ARBA00022651"/>
    </source>
</evidence>
<dbReference type="PROSITE" id="PS51677">
    <property type="entry name" value="NODB"/>
    <property type="match status" value="1"/>
</dbReference>
<dbReference type="PROSITE" id="PS51175">
    <property type="entry name" value="CBM6"/>
    <property type="match status" value="1"/>
</dbReference>
<name>A0A0K8J798_9FIRM</name>
<dbReference type="SUPFAM" id="SSF49899">
    <property type="entry name" value="Concanavalin A-like lectins/glucanases"/>
    <property type="match status" value="1"/>
</dbReference>
<dbReference type="InterPro" id="IPR016134">
    <property type="entry name" value="Dockerin_dom"/>
</dbReference>
<proteinExistence type="inferred from homology"/>
<dbReference type="SUPFAM" id="SSF63446">
    <property type="entry name" value="Type I dockerin domain"/>
    <property type="match status" value="1"/>
</dbReference>
<dbReference type="GO" id="GO:0031176">
    <property type="term" value="F:endo-1,4-beta-xylanase activity"/>
    <property type="evidence" value="ECO:0007669"/>
    <property type="project" value="UniProtKB-UniRule"/>
</dbReference>
<dbReference type="PANTHER" id="PTHR46828">
    <property type="entry name" value="ENDO-1,4-BETA-XYLANASE A-RELATED"/>
    <property type="match status" value="1"/>
</dbReference>
<evidence type="ECO:0000259" key="13">
    <source>
        <dbReference type="PROSITE" id="PS51677"/>
    </source>
</evidence>
<protein>
    <recommendedName>
        <fullName evidence="3 10">endo-1,4-beta-xylanase</fullName>
        <ecNumber evidence="3 10">3.2.1.8</ecNumber>
    </recommendedName>
</protein>
<evidence type="ECO:0000256" key="6">
    <source>
        <dbReference type="ARBA" id="ARBA00022801"/>
    </source>
</evidence>
<dbReference type="InterPro" id="IPR036439">
    <property type="entry name" value="Dockerin_dom_sf"/>
</dbReference>
<dbReference type="Pfam" id="PF01522">
    <property type="entry name" value="Polysacc_deac_1"/>
    <property type="match status" value="1"/>
</dbReference>
<feature type="domain" description="GH11" evidence="14">
    <location>
        <begin position="31"/>
        <end position="225"/>
    </location>
</feature>
<feature type="chain" id="PRO_5005509389" description="endo-1,4-beta-xylanase" evidence="11">
    <location>
        <begin position="29"/>
        <end position="656"/>
    </location>
</feature>
<dbReference type="Pfam" id="PF00404">
    <property type="entry name" value="Dockerin_1"/>
    <property type="match status" value="1"/>
</dbReference>
<evidence type="ECO:0000256" key="9">
    <source>
        <dbReference type="ARBA" id="ARBA00023326"/>
    </source>
</evidence>
<dbReference type="GO" id="GO:0045493">
    <property type="term" value="P:xylan catabolic process"/>
    <property type="evidence" value="ECO:0007669"/>
    <property type="project" value="UniProtKB-UniRule"/>
</dbReference>
<dbReference type="PROSITE" id="PS51766">
    <property type="entry name" value="DOCKERIN"/>
    <property type="match status" value="1"/>
</dbReference>
<dbReference type="CDD" id="cd04084">
    <property type="entry name" value="CBM6_xylanase-like"/>
    <property type="match status" value="1"/>
</dbReference>
<accession>A0A0K8J798</accession>
<evidence type="ECO:0000256" key="5">
    <source>
        <dbReference type="ARBA" id="ARBA00022729"/>
    </source>
</evidence>
<dbReference type="Proteomes" id="UP000196053">
    <property type="component" value="Chromosome I"/>
</dbReference>
<keyword evidence="4 10" id="KW-0858">Xylan degradation</keyword>
<dbReference type="PROSITE" id="PS00777">
    <property type="entry name" value="GH11_2"/>
    <property type="match status" value="1"/>
</dbReference>
<feature type="active site" description="Proton donor" evidence="10">
    <location>
        <position position="212"/>
    </location>
</feature>
<feature type="domain" description="NodB homology" evidence="13">
    <location>
        <begin position="453"/>
        <end position="631"/>
    </location>
</feature>
<dbReference type="InterPro" id="IPR018208">
    <property type="entry name" value="GH11_AS_1"/>
</dbReference>
<comment type="catalytic activity">
    <reaction evidence="1 10">
        <text>Endohydrolysis of (1-&gt;4)-beta-D-xylosidic linkages in xylans.</text>
        <dbReference type="EC" id="3.2.1.8"/>
    </reaction>
</comment>
<dbReference type="Gene3D" id="2.60.120.260">
    <property type="entry name" value="Galactose-binding domain-like"/>
    <property type="match status" value="1"/>
</dbReference>
<dbReference type="InterPro" id="IPR005084">
    <property type="entry name" value="CBM6"/>
</dbReference>
<dbReference type="SUPFAM" id="SSF88713">
    <property type="entry name" value="Glycoside hydrolase/deacetylase"/>
    <property type="match status" value="1"/>
</dbReference>
<dbReference type="PROSITE" id="PS00776">
    <property type="entry name" value="GH11_1"/>
    <property type="match status" value="1"/>
</dbReference>
<gene>
    <name evidence="16" type="ORF">SD1D_1784</name>
</gene>
<dbReference type="PROSITE" id="PS00018">
    <property type="entry name" value="EF_HAND_1"/>
    <property type="match status" value="1"/>
</dbReference>
<dbReference type="InterPro" id="IPR006584">
    <property type="entry name" value="Cellulose-bd_IV"/>
</dbReference>
<evidence type="ECO:0000313" key="17">
    <source>
        <dbReference type="Proteomes" id="UP000196053"/>
    </source>
</evidence>
<evidence type="ECO:0000256" key="7">
    <source>
        <dbReference type="ARBA" id="ARBA00023277"/>
    </source>
</evidence>
<keyword evidence="7 10" id="KW-0119">Carbohydrate metabolism</keyword>
<dbReference type="PANTHER" id="PTHR46828:SF2">
    <property type="entry name" value="ENDO-1,4-BETA-XYLANASE A-RELATED"/>
    <property type="match status" value="1"/>
</dbReference>
<dbReference type="Gene3D" id="1.10.1330.10">
    <property type="entry name" value="Dockerin domain"/>
    <property type="match status" value="1"/>
</dbReference>
<evidence type="ECO:0000256" key="2">
    <source>
        <dbReference type="ARBA" id="ARBA00004851"/>
    </source>
</evidence>
<dbReference type="InterPro" id="IPR008979">
    <property type="entry name" value="Galactose-bd-like_sf"/>
</dbReference>
<comment type="pathway">
    <text evidence="2 10">Glycan degradation; xylan degradation.</text>
</comment>
<dbReference type="PROSITE" id="PS51761">
    <property type="entry name" value="GH11_3"/>
    <property type="match status" value="1"/>
</dbReference>
<dbReference type="PROSITE" id="PS00448">
    <property type="entry name" value="CLOS_CELLULOSOME_RPT"/>
    <property type="match status" value="2"/>
</dbReference>
<evidence type="ECO:0000256" key="8">
    <source>
        <dbReference type="ARBA" id="ARBA00023295"/>
    </source>
</evidence>
<keyword evidence="6 10" id="KW-0378">Hydrolase</keyword>
<dbReference type="RefSeq" id="WP_058258587.1">
    <property type="nucleotide sequence ID" value="NZ_LN879430.1"/>
</dbReference>
<evidence type="ECO:0000259" key="14">
    <source>
        <dbReference type="PROSITE" id="PS51761"/>
    </source>
</evidence>
<evidence type="ECO:0000256" key="11">
    <source>
        <dbReference type="SAM" id="SignalP"/>
    </source>
</evidence>
<dbReference type="InterPro" id="IPR033123">
    <property type="entry name" value="GH11_dom"/>
</dbReference>
<dbReference type="EMBL" id="LN879430">
    <property type="protein sequence ID" value="CUH93329.1"/>
    <property type="molecule type" value="Genomic_DNA"/>
</dbReference>
<dbReference type="InterPro" id="IPR013320">
    <property type="entry name" value="ConA-like_dom_sf"/>
</dbReference>